<comment type="caution">
    <text evidence="1">The sequence shown here is derived from an EMBL/GenBank/DDBJ whole genome shotgun (WGS) entry which is preliminary data.</text>
</comment>
<evidence type="ECO:0000313" key="1">
    <source>
        <dbReference type="EMBL" id="KAK4885857.1"/>
    </source>
</evidence>
<name>A0AAN7SJY6_9COLE</name>
<keyword evidence="2" id="KW-1185">Reference proteome</keyword>
<gene>
    <name evidence="1" type="ORF">RN001_002128</name>
</gene>
<evidence type="ECO:0000313" key="2">
    <source>
        <dbReference type="Proteomes" id="UP001353858"/>
    </source>
</evidence>
<accession>A0AAN7SJY6</accession>
<reference evidence="2" key="1">
    <citation type="submission" date="2023-01" db="EMBL/GenBank/DDBJ databases">
        <title>Key to firefly adult light organ development and bioluminescence: homeobox transcription factors regulate luciferase expression and transportation to peroxisome.</title>
        <authorList>
            <person name="Fu X."/>
        </authorList>
    </citation>
    <scope>NUCLEOTIDE SEQUENCE [LARGE SCALE GENOMIC DNA]</scope>
</reference>
<dbReference type="AlphaFoldDB" id="A0AAN7SJY6"/>
<protein>
    <recommendedName>
        <fullName evidence="3">Nuclease HARBI1</fullName>
    </recommendedName>
</protein>
<proteinExistence type="predicted"/>
<dbReference type="PANTHER" id="PTHR33480">
    <property type="entry name" value="SET DOMAIN-CONTAINING PROTEIN-RELATED"/>
    <property type="match status" value="1"/>
</dbReference>
<dbReference type="EMBL" id="JARPUR010000001">
    <property type="protein sequence ID" value="KAK4885857.1"/>
    <property type="molecule type" value="Genomic_DNA"/>
</dbReference>
<sequence length="595" mass="69317">MRELSRLLIVYRNLVKNENITFKDIIHPKNFDIVVTAVREMSGYDHERKIFKAPSLAMHIGTSLKLASDELVHLILRESKGYKTKSCKEQQEWIQNVKFFKELVESRWNTELSSLANKDLSEKRWNKPLLLPLVSDIKKFRDGVLKIANECKDQLSNNNGNEKVYKLLVQSALALLILFNRRRIGDVQYLKIQNYLDDKRSNTKDFENALTDAEKILTTQYKRVVNSGKGNRAVVILVPDVLQKFVNLILEHRSKYIPADNVYVFAMPRSTIKWGKGDVAIKKEGAVFLENLDDNYVEESASSINDNNGNNLVNEMIKNNDSTCVNRNFDLNETLHQTEKKWNKNSSKKNYAFINESDSSSDNSDKIRVKRKKQKLKKRRQGWTYEEIELIQNEFRSNIFSRTYPTGKSMKEFLLKHKINKTVPILRSKLQHLLKLKNSAIDKYGLCSQQRPSGIDIYTKVLVTLRFYASGSYQLDVASNFNFNLSQSSASRCIREVTDAFNTPEVFNQFVFFPRNRHELNTIRIEFNRLHRFPGVIGCIDCTHVAIFPPHRDDENYPEHLYVNRKNYHSLNVQLICDSKLRILNNDEAQNKRFN</sequence>
<organism evidence="1 2">
    <name type="scientific">Aquatica leii</name>
    <dbReference type="NCBI Taxonomy" id="1421715"/>
    <lineage>
        <taxon>Eukaryota</taxon>
        <taxon>Metazoa</taxon>
        <taxon>Ecdysozoa</taxon>
        <taxon>Arthropoda</taxon>
        <taxon>Hexapoda</taxon>
        <taxon>Insecta</taxon>
        <taxon>Pterygota</taxon>
        <taxon>Neoptera</taxon>
        <taxon>Endopterygota</taxon>
        <taxon>Coleoptera</taxon>
        <taxon>Polyphaga</taxon>
        <taxon>Elateriformia</taxon>
        <taxon>Elateroidea</taxon>
        <taxon>Lampyridae</taxon>
        <taxon>Luciolinae</taxon>
        <taxon>Aquatica</taxon>
    </lineage>
</organism>
<evidence type="ECO:0008006" key="3">
    <source>
        <dbReference type="Google" id="ProtNLM"/>
    </source>
</evidence>
<dbReference type="Proteomes" id="UP001353858">
    <property type="component" value="Unassembled WGS sequence"/>
</dbReference>
<dbReference type="PANTHER" id="PTHR33480:SF1">
    <property type="entry name" value="TYR RECOMBINASE DOMAIN-CONTAINING PROTEIN"/>
    <property type="match status" value="1"/>
</dbReference>